<accession>A0A1E5L0K4</accession>
<dbReference type="InterPro" id="IPR017961">
    <property type="entry name" value="DNA_pol_Y-fam_little_finger"/>
</dbReference>
<evidence type="ECO:0000256" key="4">
    <source>
        <dbReference type="ARBA" id="ARBA00022705"/>
    </source>
</evidence>
<dbReference type="SUPFAM" id="SSF100879">
    <property type="entry name" value="Lesion bypass DNA polymerase (Y-family), little finger domain"/>
    <property type="match status" value="1"/>
</dbReference>
<dbReference type="GO" id="GO:0003887">
    <property type="term" value="F:DNA-directed DNA polymerase activity"/>
    <property type="evidence" value="ECO:0007669"/>
    <property type="project" value="UniProtKB-KW"/>
</dbReference>
<dbReference type="GO" id="GO:0042276">
    <property type="term" value="P:error-prone translesion synthesis"/>
    <property type="evidence" value="ECO:0007669"/>
    <property type="project" value="TreeGrafter"/>
</dbReference>
<reference evidence="7 8" key="1">
    <citation type="submission" date="2016-09" db="EMBL/GenBank/DDBJ databases">
        <authorList>
            <person name="Capua I."/>
            <person name="De Benedictis P."/>
            <person name="Joannis T."/>
            <person name="Lombin L.H."/>
            <person name="Cattoli G."/>
        </authorList>
    </citation>
    <scope>NUCLEOTIDE SEQUENCE [LARGE SCALE GENOMIC DNA]</scope>
    <source>
        <strain evidence="7 8">LMG 25899</strain>
    </source>
</reference>
<dbReference type="Gene3D" id="1.10.150.20">
    <property type="entry name" value="5' to 3' exonuclease, C-terminal subdomain"/>
    <property type="match status" value="1"/>
</dbReference>
<evidence type="ECO:0000256" key="3">
    <source>
        <dbReference type="ARBA" id="ARBA00022695"/>
    </source>
</evidence>
<dbReference type="Pfam" id="PF00817">
    <property type="entry name" value="IMS"/>
    <property type="match status" value="1"/>
</dbReference>
<dbReference type="InterPro" id="IPR050116">
    <property type="entry name" value="DNA_polymerase-Y"/>
</dbReference>
<dbReference type="GO" id="GO:0006260">
    <property type="term" value="P:DNA replication"/>
    <property type="evidence" value="ECO:0007669"/>
    <property type="project" value="UniProtKB-KW"/>
</dbReference>
<dbReference type="Gene3D" id="3.30.1490.100">
    <property type="entry name" value="DNA polymerase, Y-family, little finger domain"/>
    <property type="match status" value="1"/>
</dbReference>
<proteinExistence type="inferred from homology"/>
<dbReference type="InterPro" id="IPR043128">
    <property type="entry name" value="Rev_trsase/Diguanyl_cyclase"/>
</dbReference>
<dbReference type="PROSITE" id="PS50173">
    <property type="entry name" value="UMUC"/>
    <property type="match status" value="1"/>
</dbReference>
<keyword evidence="8" id="KW-1185">Reference proteome</keyword>
<comment type="similarity">
    <text evidence="1">Belongs to the DNA polymerase type-Y family.</text>
</comment>
<dbReference type="CDD" id="cd01700">
    <property type="entry name" value="PolY_Pol_V_umuC"/>
    <property type="match status" value="1"/>
</dbReference>
<dbReference type="PANTHER" id="PTHR11076">
    <property type="entry name" value="DNA REPAIR POLYMERASE UMUC / TRANSFERASE FAMILY MEMBER"/>
    <property type="match status" value="1"/>
</dbReference>
<evidence type="ECO:0000256" key="2">
    <source>
        <dbReference type="ARBA" id="ARBA00022457"/>
    </source>
</evidence>
<keyword evidence="5" id="KW-0239">DNA-directed DNA polymerase</keyword>
<dbReference type="InterPro" id="IPR036775">
    <property type="entry name" value="DNA_pol_Y-fam_lit_finger_sf"/>
</dbReference>
<dbReference type="EMBL" id="MIEK01000005">
    <property type="protein sequence ID" value="OEH83613.1"/>
    <property type="molecule type" value="Genomic_DNA"/>
</dbReference>
<dbReference type="Pfam" id="PF21999">
    <property type="entry name" value="IMS_HHH_1"/>
    <property type="match status" value="1"/>
</dbReference>
<dbReference type="Gene3D" id="3.30.70.270">
    <property type="match status" value="1"/>
</dbReference>
<evidence type="ECO:0000313" key="7">
    <source>
        <dbReference type="EMBL" id="OEH83613.1"/>
    </source>
</evidence>
<dbReference type="GO" id="GO:0005829">
    <property type="term" value="C:cytosol"/>
    <property type="evidence" value="ECO:0007669"/>
    <property type="project" value="TreeGrafter"/>
</dbReference>
<evidence type="ECO:0000313" key="8">
    <source>
        <dbReference type="Proteomes" id="UP000095256"/>
    </source>
</evidence>
<dbReference type="SUPFAM" id="SSF56672">
    <property type="entry name" value="DNA/RNA polymerases"/>
    <property type="match status" value="1"/>
</dbReference>
<dbReference type="GO" id="GO:0006281">
    <property type="term" value="P:DNA repair"/>
    <property type="evidence" value="ECO:0007669"/>
    <property type="project" value="InterPro"/>
</dbReference>
<dbReference type="AlphaFoldDB" id="A0A1E5L0K4"/>
<dbReference type="Proteomes" id="UP000095256">
    <property type="component" value="Unassembled WGS sequence"/>
</dbReference>
<dbReference type="GO" id="GO:0009432">
    <property type="term" value="P:SOS response"/>
    <property type="evidence" value="ECO:0007669"/>
    <property type="project" value="TreeGrafter"/>
</dbReference>
<keyword evidence="3" id="KW-0548">Nucleotidyltransferase</keyword>
<dbReference type="InterPro" id="IPR053848">
    <property type="entry name" value="IMS_HHH_1"/>
</dbReference>
<gene>
    <name evidence="7" type="ORF">BCR26_09040</name>
</gene>
<dbReference type="InterPro" id="IPR001126">
    <property type="entry name" value="UmuC"/>
</dbReference>
<dbReference type="PANTHER" id="PTHR11076:SF35">
    <property type="entry name" value="DNA REPAIR PROTEIN HOMOLOG YOBH"/>
    <property type="match status" value="1"/>
</dbReference>
<evidence type="ECO:0000256" key="1">
    <source>
        <dbReference type="ARBA" id="ARBA00010945"/>
    </source>
</evidence>
<evidence type="ECO:0000259" key="6">
    <source>
        <dbReference type="PROSITE" id="PS50173"/>
    </source>
</evidence>
<sequence>MNFDYSSEPKRDIFLIDVKSFYASVECVQRGYDPLTKMLVVMSAGDNTGSGLVLAASPMAKRILGISNVTRGNELPDNPSLEIVPPRMRLYIRENMKINKIYNEYVADQDLHFYSIDESILDCTASLNLFVPDDSLTRSEKRVQLANMIQNKVKKETGLIVTIGIGDNPLLAKLALDNAAKYNSNFVAEWTYENVKETIWNIPTLTDFWGIGSRTEKSLNLMGIRSIEELANCNPWRLKNKFGVIGLQLYHHANGIDRSIISEPYKPIEKSYGNSQVLDRDYVRQEEIETVIREMADQVATRIRKHHCQTMCIHIYIGYSLTEAEKALSRQMKIPATNNTKKLTEHCLQLFRRYYSGKNVRHIGITYKNLIYTENVQLDLFEEPEITEAQEKLDKIVDKIRMKFGFTKLVHAASLKSSGRAIKRSSLLGGHTGGMDGLENEKNE</sequence>
<keyword evidence="5" id="KW-0808">Transferase</keyword>
<dbReference type="Pfam" id="PF11799">
    <property type="entry name" value="IMS_C"/>
    <property type="match status" value="1"/>
</dbReference>
<dbReference type="Gene3D" id="3.40.1170.60">
    <property type="match status" value="1"/>
</dbReference>
<dbReference type="OrthoDB" id="9808813at2"/>
<dbReference type="InterPro" id="IPR043502">
    <property type="entry name" value="DNA/RNA_pol_sf"/>
</dbReference>
<feature type="domain" description="UmuC" evidence="6">
    <location>
        <begin position="13"/>
        <end position="212"/>
    </location>
</feature>
<protein>
    <submittedName>
        <fullName evidence="7">Excinuclease ABC subunit A</fullName>
    </submittedName>
</protein>
<comment type="caution">
    <text evidence="7">The sequence shown here is derived from an EMBL/GenBank/DDBJ whole genome shotgun (WGS) entry which is preliminary data.</text>
</comment>
<dbReference type="STRING" id="762845.BCR26_09040"/>
<name>A0A1E5L0K4_9ENTE</name>
<evidence type="ECO:0000256" key="5">
    <source>
        <dbReference type="ARBA" id="ARBA00022932"/>
    </source>
</evidence>
<keyword evidence="4" id="KW-0235">DNA replication</keyword>
<organism evidence="7 8">
    <name type="scientific">Enterococcus rivorum</name>
    <dbReference type="NCBI Taxonomy" id="762845"/>
    <lineage>
        <taxon>Bacteria</taxon>
        <taxon>Bacillati</taxon>
        <taxon>Bacillota</taxon>
        <taxon>Bacilli</taxon>
        <taxon>Lactobacillales</taxon>
        <taxon>Enterococcaceae</taxon>
        <taxon>Enterococcus</taxon>
    </lineage>
</organism>
<keyword evidence="2" id="KW-0515">Mutator protein</keyword>
<dbReference type="RefSeq" id="WP_069697486.1">
    <property type="nucleotide sequence ID" value="NZ_JAGGMA010000012.1"/>
</dbReference>
<dbReference type="GO" id="GO:0003684">
    <property type="term" value="F:damaged DNA binding"/>
    <property type="evidence" value="ECO:0007669"/>
    <property type="project" value="InterPro"/>
</dbReference>